<feature type="transmembrane region" description="Helical" evidence="4">
    <location>
        <begin position="649"/>
        <end position="668"/>
    </location>
</feature>
<evidence type="ECO:0000256" key="1">
    <source>
        <dbReference type="ARBA" id="ARBA00022737"/>
    </source>
</evidence>
<dbReference type="SMART" id="SM00666">
    <property type="entry name" value="PB1"/>
    <property type="match status" value="1"/>
</dbReference>
<dbReference type="AlphaFoldDB" id="A0AAD7XYL5"/>
<dbReference type="InterPro" id="IPR046342">
    <property type="entry name" value="CBS_dom_sf"/>
</dbReference>
<dbReference type="Pfam" id="PF00571">
    <property type="entry name" value="CBS"/>
    <property type="match status" value="4"/>
</dbReference>
<accession>A0AAD7XYL5</accession>
<dbReference type="GeneID" id="83216914"/>
<feature type="region of interest" description="Disordered" evidence="3">
    <location>
        <begin position="24"/>
        <end position="52"/>
    </location>
</feature>
<proteinExistence type="predicted"/>
<feature type="domain" description="CBS" evidence="5">
    <location>
        <begin position="325"/>
        <end position="381"/>
    </location>
</feature>
<gene>
    <name evidence="6" type="ORF">O0I10_009508</name>
</gene>
<evidence type="ECO:0000313" key="6">
    <source>
        <dbReference type="EMBL" id="KAJ8654787.1"/>
    </source>
</evidence>
<dbReference type="Pfam" id="PF00564">
    <property type="entry name" value="PB1"/>
    <property type="match status" value="1"/>
</dbReference>
<dbReference type="PANTHER" id="PTHR48108">
    <property type="entry name" value="CBS DOMAIN-CONTAINING PROTEIN CBSX2, CHLOROPLASTIC"/>
    <property type="match status" value="1"/>
</dbReference>
<dbReference type="Gene3D" id="3.10.580.10">
    <property type="entry name" value="CBS-domain"/>
    <property type="match status" value="2"/>
</dbReference>
<dbReference type="EMBL" id="JARTCD010000056">
    <property type="protein sequence ID" value="KAJ8654787.1"/>
    <property type="molecule type" value="Genomic_DNA"/>
</dbReference>
<evidence type="ECO:0000256" key="3">
    <source>
        <dbReference type="SAM" id="MobiDB-lite"/>
    </source>
</evidence>
<dbReference type="SUPFAM" id="SSF54631">
    <property type="entry name" value="CBS-domain pair"/>
    <property type="match status" value="2"/>
</dbReference>
<dbReference type="SMART" id="SM00116">
    <property type="entry name" value="CBS"/>
    <property type="match status" value="3"/>
</dbReference>
<dbReference type="RefSeq" id="XP_058339701.1">
    <property type="nucleotide sequence ID" value="XM_058489499.1"/>
</dbReference>
<keyword evidence="2" id="KW-0129">CBS domain</keyword>
<dbReference type="Gene3D" id="3.10.20.90">
    <property type="entry name" value="Phosphatidylinositol 3-kinase Catalytic Subunit, Chain A, domain 1"/>
    <property type="match status" value="1"/>
</dbReference>
<name>A0AAD7XYL5_9FUNG</name>
<comment type="caution">
    <text evidence="6">The sequence shown here is derived from an EMBL/GenBank/DDBJ whole genome shotgun (WGS) entry which is preliminary data.</text>
</comment>
<evidence type="ECO:0000256" key="4">
    <source>
        <dbReference type="SAM" id="Phobius"/>
    </source>
</evidence>
<evidence type="ECO:0000313" key="7">
    <source>
        <dbReference type="Proteomes" id="UP001234581"/>
    </source>
</evidence>
<sequence length="669" mass="73937">MSHVPNNNGSIRNKRPHCLHNTLRGAVSTSSSSAKVGENGGPLPCRQRQWKKDESIRKKIEQELSKKSQSRISTKGVIYHHPGKRIKGTVSALGISPALAVGTSSTALEAAQLMMVKKHSYVVVVDNHGDPCGVITAKDITYRLVACRQSARTTTVADIMERNLVRVASTTPAFVAIDLMISCQAHHAIVHSKNGDMAGMLDITKCLHMFIRRMEKDHLSEKVEKECLQCASYLHTHTESSRDNTVHLTLLALSKHHPHKKSKFVQASIRDQVRNVIDMMKVNEATAALVYDNGRLAGIFTPKDVVLRVVAAGIALDNCSMVRVMTPHPDVATFSTSILDTLKTMNAGCFKRMPIVDEKGDIAHLVDMTALMLSLFEDHRTWLCSNDGAHSSCVTTADDDHDNTADSGFSSPMLLHETPILRLAGPSWNSRSQPETMSTNVTSAREVSLIQNIFSFKFTVGNTTHRINWDSRDFSGLQAIIRQRVIAASQYSVTTYPRSSSIAIAYCDNEGDEILMTCDADLIDAVQMAHNMGQDRVRLVVYNSTTIEDPEAAFDDYEGITLSTQMRERHQMEVKTMKYLSAQASAAPTLREEVFGYPSSTTVVTAPFNDDDDPKQHGAFIDGVLKRQDNTQEHADQHSMHGQWIADHLLLPTTISFLGVAIISVFSTR</sequence>
<evidence type="ECO:0000259" key="5">
    <source>
        <dbReference type="PROSITE" id="PS51371"/>
    </source>
</evidence>
<dbReference type="PANTHER" id="PTHR48108:SF26">
    <property type="entry name" value="CBS DOMAIN-CONTAINING PROTEIN DDB_G0289609"/>
    <property type="match status" value="1"/>
</dbReference>
<evidence type="ECO:0000256" key="2">
    <source>
        <dbReference type="PROSITE-ProRule" id="PRU00703"/>
    </source>
</evidence>
<keyword evidence="4" id="KW-0472">Membrane</keyword>
<reference evidence="6 7" key="1">
    <citation type="submission" date="2023-03" db="EMBL/GenBank/DDBJ databases">
        <title>Genome sequence of Lichtheimia ornata CBS 291.66.</title>
        <authorList>
            <person name="Mohabir J.T."/>
            <person name="Shea T.P."/>
            <person name="Kurbessoian T."/>
            <person name="Berby B."/>
            <person name="Fontaine J."/>
            <person name="Livny J."/>
            <person name="Gnirke A."/>
            <person name="Stajich J.E."/>
            <person name="Cuomo C.A."/>
        </authorList>
    </citation>
    <scope>NUCLEOTIDE SEQUENCE [LARGE SCALE GENOMIC DNA]</scope>
    <source>
        <strain evidence="6">CBS 291.66</strain>
    </source>
</reference>
<organism evidence="6 7">
    <name type="scientific">Lichtheimia ornata</name>
    <dbReference type="NCBI Taxonomy" id="688661"/>
    <lineage>
        <taxon>Eukaryota</taxon>
        <taxon>Fungi</taxon>
        <taxon>Fungi incertae sedis</taxon>
        <taxon>Mucoromycota</taxon>
        <taxon>Mucoromycotina</taxon>
        <taxon>Mucoromycetes</taxon>
        <taxon>Mucorales</taxon>
        <taxon>Lichtheimiaceae</taxon>
        <taxon>Lichtheimia</taxon>
    </lineage>
</organism>
<protein>
    <recommendedName>
        <fullName evidence="5">CBS domain-containing protein</fullName>
    </recommendedName>
</protein>
<dbReference type="PROSITE" id="PS51371">
    <property type="entry name" value="CBS"/>
    <property type="match status" value="2"/>
</dbReference>
<feature type="domain" description="CBS" evidence="5">
    <location>
        <begin position="94"/>
        <end position="152"/>
    </location>
</feature>
<dbReference type="InterPro" id="IPR000270">
    <property type="entry name" value="PB1_dom"/>
</dbReference>
<dbReference type="InterPro" id="IPR000644">
    <property type="entry name" value="CBS_dom"/>
</dbReference>
<dbReference type="Proteomes" id="UP001234581">
    <property type="component" value="Unassembled WGS sequence"/>
</dbReference>
<dbReference type="SUPFAM" id="SSF54277">
    <property type="entry name" value="CAD &amp; PB1 domains"/>
    <property type="match status" value="1"/>
</dbReference>
<keyword evidence="4" id="KW-0812">Transmembrane</keyword>
<dbReference type="InterPro" id="IPR051462">
    <property type="entry name" value="CBS_domain-containing"/>
</dbReference>
<keyword evidence="4" id="KW-1133">Transmembrane helix</keyword>
<keyword evidence="1" id="KW-0677">Repeat</keyword>
<keyword evidence="7" id="KW-1185">Reference proteome</keyword>